<evidence type="ECO:0000313" key="1">
    <source>
        <dbReference type="EMBL" id="CAG8483700.1"/>
    </source>
</evidence>
<dbReference type="EMBL" id="CAJVPY010000619">
    <property type="protein sequence ID" value="CAG8483700.1"/>
    <property type="molecule type" value="Genomic_DNA"/>
</dbReference>
<accession>A0A9N8WID8</accession>
<protein>
    <submittedName>
        <fullName evidence="1">25560_t:CDS:1</fullName>
    </submittedName>
</protein>
<keyword evidence="2" id="KW-1185">Reference proteome</keyword>
<dbReference type="Proteomes" id="UP000789405">
    <property type="component" value="Unassembled WGS sequence"/>
</dbReference>
<name>A0A9N8WID8_9GLOM</name>
<reference evidence="1" key="1">
    <citation type="submission" date="2021-06" db="EMBL/GenBank/DDBJ databases">
        <authorList>
            <person name="Kallberg Y."/>
            <person name="Tangrot J."/>
            <person name="Rosling A."/>
        </authorList>
    </citation>
    <scope>NUCLEOTIDE SEQUENCE</scope>
    <source>
        <strain evidence="1">MA453B</strain>
    </source>
</reference>
<gene>
    <name evidence="1" type="ORF">DERYTH_LOCUS2057</name>
</gene>
<organism evidence="1 2">
    <name type="scientific">Dentiscutata erythropus</name>
    <dbReference type="NCBI Taxonomy" id="1348616"/>
    <lineage>
        <taxon>Eukaryota</taxon>
        <taxon>Fungi</taxon>
        <taxon>Fungi incertae sedis</taxon>
        <taxon>Mucoromycota</taxon>
        <taxon>Glomeromycotina</taxon>
        <taxon>Glomeromycetes</taxon>
        <taxon>Diversisporales</taxon>
        <taxon>Gigasporaceae</taxon>
        <taxon>Dentiscutata</taxon>
    </lineage>
</organism>
<sequence>MQSANLSNAVFKKIILKIGNKSVVLQDRRSDEKLEKIRNEFKDHNYFCIEDYMVFLNSLENNENSLGNSENDSQTLKNKEQRSCSEILREHEKDIRLKDVVKNGGTLEVIDPRKFTCSKFIDHFKLNRGLEIGRHDYLDFVQKEKEHAIEYQCKFGPNCKGVNTYTRDGITRDQIQSVYNTSENNNASLNAGVNFKNQYVSAKAEGSYSSTDQRQTNSEVSSSSEIFFYIRAEVTIHEANVSNDLLKIVKEIVKFDEMMDELKERIEKKSLKVLRTILKKYGKFDSECSKDYNAVSELIDKYTNKEFLSDEEKDSLSAEFDEIEDIKARFEKIYERFGKFYGKKFYLGGKLTKRSVNNLLKDNIHNSHNLSGGLDIKAINNGVGVKAQHSHSTDKNNLYVTKQEEFDAIGGDSVNVKDDNKASWIDSLKRENWKKWKVIFYEAEPIFNLLYKNDINLNYKVIRKILGKRILASDIETNVQLNTLHLLNFKNKKFNNLEKYQIFASVIDQERKNNIFSVRVVRNKKKETCLLVHQINGEKNTFKVNVGWIIIGYPQDFHNFKGPEFKYSMRKPIENINSPVPIDSYDNSYSLLVTCEQHLLSDNEDKNLENAISFYLPISDNPPKAHTIAFDPKSREVIEQIEGSGSKLFIHYSVIADGSVNRMWTRQPFKLLNWINSILFNRCKHYALFEEKQQDNDQKFICIYNEKGFVNYSSAYNRPTGICI</sequence>
<proteinExistence type="predicted"/>
<comment type="caution">
    <text evidence="1">The sequence shown here is derived from an EMBL/GenBank/DDBJ whole genome shotgun (WGS) entry which is preliminary data.</text>
</comment>
<evidence type="ECO:0000313" key="2">
    <source>
        <dbReference type="Proteomes" id="UP000789405"/>
    </source>
</evidence>
<dbReference type="AlphaFoldDB" id="A0A9N8WID8"/>